<dbReference type="RefSeq" id="WP_036821392.1">
    <property type="nucleotide sequence ID" value="NZ_JGVO01000331.1"/>
</dbReference>
<dbReference type="AlphaFoldDB" id="A0A2T3NWL4"/>
<protein>
    <submittedName>
        <fullName evidence="1">Uncharacterized protein</fullName>
    </submittedName>
</protein>
<name>A0A2T3NWL4_9GAMM</name>
<dbReference type="OrthoDB" id="5825714at2"/>
<dbReference type="Proteomes" id="UP000241771">
    <property type="component" value="Unassembled WGS sequence"/>
</dbReference>
<evidence type="ECO:0000313" key="1">
    <source>
        <dbReference type="EMBL" id="PSW20683.1"/>
    </source>
</evidence>
<proteinExistence type="predicted"/>
<accession>A0A2T3NWL4</accession>
<dbReference type="EMBL" id="PYMA01000003">
    <property type="protein sequence ID" value="PSW20683.1"/>
    <property type="molecule type" value="Genomic_DNA"/>
</dbReference>
<evidence type="ECO:0000313" key="2">
    <source>
        <dbReference type="Proteomes" id="UP000241771"/>
    </source>
</evidence>
<reference evidence="1 2" key="1">
    <citation type="submission" date="2018-01" db="EMBL/GenBank/DDBJ databases">
        <title>Whole genome sequencing of Histamine producing bacteria.</title>
        <authorList>
            <person name="Butler K."/>
        </authorList>
    </citation>
    <scope>NUCLEOTIDE SEQUENCE [LARGE SCALE GENOMIC DNA]</scope>
    <source>
        <strain evidence="1 2">DSM 100436</strain>
    </source>
</reference>
<organism evidence="1 2">
    <name type="scientific">Photobacterium sanctipauli</name>
    <dbReference type="NCBI Taxonomy" id="1342794"/>
    <lineage>
        <taxon>Bacteria</taxon>
        <taxon>Pseudomonadati</taxon>
        <taxon>Pseudomonadota</taxon>
        <taxon>Gammaproteobacteria</taxon>
        <taxon>Vibrionales</taxon>
        <taxon>Vibrionaceae</taxon>
        <taxon>Photobacterium</taxon>
    </lineage>
</organism>
<sequence length="242" mass="27125">MYDTEMKLNHQIVQFLDTQLHSLMPSLSEPECHDSHGSPAFLTPNHQALLSAMLMSLDQYLSGLKAINCLLQKGYVSQTRGLFQTLGDDYEDIIFLSLPAQDGKMSALHRDYLLESQSGECTQCYSPLSRCEMRSMIRKAKHINHNVFQLFPKKQALQVLRPHGGKPCSVEVAIELHKHFAYKAILLAVLTAKVAQDESIMRACLNYRAHLEMIDPSAVDASKLQVATALQVEEDAKKVVSL</sequence>
<comment type="caution">
    <text evidence="1">The sequence shown here is derived from an EMBL/GenBank/DDBJ whole genome shotgun (WGS) entry which is preliminary data.</text>
</comment>
<gene>
    <name evidence="1" type="ORF">C9I98_07500</name>
</gene>
<keyword evidence="2" id="KW-1185">Reference proteome</keyword>